<dbReference type="KEGG" id="tvi:Thivi_1554"/>
<organism evidence="2 3">
    <name type="scientific">Thiocystis violascens (strain ATCC 17096 / DSM 198 / 6111)</name>
    <name type="common">Chromatium violascens</name>
    <dbReference type="NCBI Taxonomy" id="765911"/>
    <lineage>
        <taxon>Bacteria</taxon>
        <taxon>Pseudomonadati</taxon>
        <taxon>Pseudomonadota</taxon>
        <taxon>Gammaproteobacteria</taxon>
        <taxon>Chromatiales</taxon>
        <taxon>Chromatiaceae</taxon>
        <taxon>Thiocystis</taxon>
    </lineage>
</organism>
<protein>
    <submittedName>
        <fullName evidence="2">Uncharacterized protein</fullName>
    </submittedName>
</protein>
<keyword evidence="3" id="KW-1185">Reference proteome</keyword>
<dbReference type="OrthoDB" id="5776724at2"/>
<dbReference type="RefSeq" id="WP_014778011.1">
    <property type="nucleotide sequence ID" value="NC_018012.1"/>
</dbReference>
<sequence>MSLLEQFTATVEATLGARVASVASASHPDATAYPLAEQDGRVGRTSSVEQGASRGAGHLPPLTADQRADIREVIDERAAILEYEAGTPRPEAEARAANAMRVYRYRLTDRPADWLVMIAPGCELDAARRTLIARFGIERLLEVQIHRPEVMP</sequence>
<dbReference type="STRING" id="765911.Thivi_1554"/>
<feature type="region of interest" description="Disordered" evidence="1">
    <location>
        <begin position="31"/>
        <end position="62"/>
    </location>
</feature>
<dbReference type="EMBL" id="CP003154">
    <property type="protein sequence ID" value="AFL73545.1"/>
    <property type="molecule type" value="Genomic_DNA"/>
</dbReference>
<dbReference type="AlphaFoldDB" id="I3Y977"/>
<evidence type="ECO:0000313" key="2">
    <source>
        <dbReference type="EMBL" id="AFL73545.1"/>
    </source>
</evidence>
<reference evidence="2 3" key="1">
    <citation type="submission" date="2012-06" db="EMBL/GenBank/DDBJ databases">
        <title>Complete sequence of Thiocystis violascens DSM 198.</title>
        <authorList>
            <consortium name="US DOE Joint Genome Institute"/>
            <person name="Lucas S."/>
            <person name="Han J."/>
            <person name="Lapidus A."/>
            <person name="Cheng J.-F."/>
            <person name="Goodwin L."/>
            <person name="Pitluck S."/>
            <person name="Peters L."/>
            <person name="Ovchinnikova G."/>
            <person name="Teshima H."/>
            <person name="Detter J.C."/>
            <person name="Han C."/>
            <person name="Tapia R."/>
            <person name="Land M."/>
            <person name="Hauser L."/>
            <person name="Kyrpides N."/>
            <person name="Ivanova N."/>
            <person name="Pagani I."/>
            <person name="Vogl K."/>
            <person name="Liu Z."/>
            <person name="Frigaard N.-U."/>
            <person name="Bryant D."/>
            <person name="Woyke T."/>
        </authorList>
    </citation>
    <scope>NUCLEOTIDE SEQUENCE [LARGE SCALE GENOMIC DNA]</scope>
    <source>
        <strain evidence="3">ATCC 17096 / DSM 198 / 6111</strain>
    </source>
</reference>
<dbReference type="HOGENOM" id="CLU_1721535_0_0_6"/>
<gene>
    <name evidence="2" type="ordered locus">Thivi_1554</name>
</gene>
<dbReference type="Proteomes" id="UP000006062">
    <property type="component" value="Chromosome"/>
</dbReference>
<evidence type="ECO:0000256" key="1">
    <source>
        <dbReference type="SAM" id="MobiDB-lite"/>
    </source>
</evidence>
<evidence type="ECO:0000313" key="3">
    <source>
        <dbReference type="Proteomes" id="UP000006062"/>
    </source>
</evidence>
<name>I3Y977_THIV6</name>
<accession>I3Y977</accession>
<proteinExistence type="predicted"/>